<keyword evidence="2" id="KW-1133">Transmembrane helix</keyword>
<organism evidence="3 4">
    <name type="scientific">Sedimenticola selenatireducens</name>
    <dbReference type="NCBI Taxonomy" id="191960"/>
    <lineage>
        <taxon>Bacteria</taxon>
        <taxon>Pseudomonadati</taxon>
        <taxon>Pseudomonadota</taxon>
        <taxon>Gammaproteobacteria</taxon>
        <taxon>Chromatiales</taxon>
        <taxon>Sedimenticolaceae</taxon>
        <taxon>Sedimenticola</taxon>
    </lineage>
</organism>
<comment type="caution">
    <text evidence="3">The sequence shown here is derived from an EMBL/GenBank/DDBJ whole genome shotgun (WGS) entry which is preliminary data.</text>
</comment>
<feature type="region of interest" description="Disordered" evidence="1">
    <location>
        <begin position="68"/>
        <end position="118"/>
    </location>
</feature>
<keyword evidence="2" id="KW-0472">Membrane</keyword>
<evidence type="ECO:0000256" key="1">
    <source>
        <dbReference type="SAM" id="MobiDB-lite"/>
    </source>
</evidence>
<protein>
    <submittedName>
        <fullName evidence="3">Uncharacterized protein</fullName>
    </submittedName>
</protein>
<keyword evidence="2" id="KW-0812">Transmembrane</keyword>
<dbReference type="STRING" id="1111735.GCA_000428045_00482"/>
<evidence type="ECO:0000313" key="3">
    <source>
        <dbReference type="EMBL" id="PLX62662.1"/>
    </source>
</evidence>
<dbReference type="Proteomes" id="UP000235015">
    <property type="component" value="Unassembled WGS sequence"/>
</dbReference>
<evidence type="ECO:0000256" key="2">
    <source>
        <dbReference type="SAM" id="Phobius"/>
    </source>
</evidence>
<dbReference type="EMBL" id="PKUN01000004">
    <property type="protein sequence ID" value="PLX62662.1"/>
    <property type="molecule type" value="Genomic_DNA"/>
</dbReference>
<reference evidence="3 4" key="1">
    <citation type="submission" date="2017-11" db="EMBL/GenBank/DDBJ databases">
        <title>Genome-resolved metagenomics identifies genetic mobility, metabolic interactions, and unexpected diversity in perchlorate-reducing communities.</title>
        <authorList>
            <person name="Barnum T.P."/>
            <person name="Figueroa I.A."/>
            <person name="Carlstrom C.I."/>
            <person name="Lucas L.N."/>
            <person name="Engelbrektson A.L."/>
            <person name="Coates J.D."/>
        </authorList>
    </citation>
    <scope>NUCLEOTIDE SEQUENCE [LARGE SCALE GENOMIC DNA]</scope>
    <source>
        <strain evidence="3">BM301</strain>
    </source>
</reference>
<feature type="transmembrane region" description="Helical" evidence="2">
    <location>
        <begin position="6"/>
        <end position="26"/>
    </location>
</feature>
<feature type="compositionally biased region" description="Basic and acidic residues" evidence="1">
    <location>
        <begin position="101"/>
        <end position="110"/>
    </location>
</feature>
<dbReference type="AlphaFoldDB" id="A0A2N6CZ63"/>
<evidence type="ECO:0000313" key="4">
    <source>
        <dbReference type="Proteomes" id="UP000235015"/>
    </source>
</evidence>
<accession>A0A2N6CZ63</accession>
<gene>
    <name evidence="3" type="ORF">C0630_05500</name>
</gene>
<feature type="compositionally biased region" description="Basic and acidic residues" evidence="1">
    <location>
        <begin position="79"/>
        <end position="94"/>
    </location>
</feature>
<proteinExistence type="predicted"/>
<name>A0A2N6CZ63_9GAMM</name>
<sequence length="118" mass="13181">MGYLFFQILIWILLAFGLGGIIGWLLRGFTHALQDDEKGDGETIGRGDDHIIVSLLRSELSSHKKRLRELESAAGTSKPDTEKPKQREITDDWRPAALAEPKGEMDDLKKVRGIGPKI</sequence>
<dbReference type="RefSeq" id="WP_273438231.1">
    <property type="nucleotide sequence ID" value="NZ_PKUN01000004.1"/>
</dbReference>